<reference evidence="3" key="1">
    <citation type="submission" date="2020-10" db="EMBL/GenBank/DDBJ databases">
        <authorList>
            <person name="Gilroy R."/>
        </authorList>
    </citation>
    <scope>NUCLEOTIDE SEQUENCE</scope>
    <source>
        <strain evidence="3">ChiW3-316</strain>
    </source>
</reference>
<dbReference type="PANTHER" id="PTHR47176:SF1">
    <property type="entry name" value="OS04G0577500 PROTEIN"/>
    <property type="match status" value="1"/>
</dbReference>
<sequence length="248" mass="28141">MQFIDTHLHLQDYKTGFATDIVKEALIGGVDRLVCAATGMFDWDKVARFAKQYPGTVVPAFGLHPWYLQEAKPDWLPRLREYLARFPEALIGECGLDGIKNPDDEPQNSVFCQHILLAEELKRPLIIHAVRAQEWLENYWDMLPAKFVFHSYNGKREVLKKILKAGGYVSFSASILRNADKKELVNMVPADKLLLETDGPYQGPDKNAEVTPAYIPQLAEKIAGWRGENLPDFAARVYQNSLEFIHVG</sequence>
<feature type="binding site" evidence="2">
    <location>
        <position position="198"/>
    </location>
    <ligand>
        <name>a divalent metal cation</name>
        <dbReference type="ChEBI" id="CHEBI:60240"/>
        <label>1</label>
    </ligand>
</feature>
<feature type="binding site" evidence="2">
    <location>
        <position position="93"/>
    </location>
    <ligand>
        <name>a divalent metal cation</name>
        <dbReference type="ChEBI" id="CHEBI:60240"/>
        <label>1</label>
    </ligand>
</feature>
<dbReference type="SUPFAM" id="SSF51556">
    <property type="entry name" value="Metallo-dependent hydrolases"/>
    <property type="match status" value="1"/>
</dbReference>
<evidence type="ECO:0000313" key="4">
    <source>
        <dbReference type="Proteomes" id="UP000824107"/>
    </source>
</evidence>
<evidence type="ECO:0000256" key="1">
    <source>
        <dbReference type="ARBA" id="ARBA00022801"/>
    </source>
</evidence>
<dbReference type="EMBL" id="DVNC01000049">
    <property type="protein sequence ID" value="HIU53788.1"/>
    <property type="molecule type" value="Genomic_DNA"/>
</dbReference>
<feature type="binding site" evidence="2">
    <location>
        <position position="7"/>
    </location>
    <ligand>
        <name>a divalent metal cation</name>
        <dbReference type="ChEBI" id="CHEBI:60240"/>
        <label>1</label>
    </ligand>
</feature>
<dbReference type="InterPro" id="IPR018228">
    <property type="entry name" value="DNase_TatD-rel_CS"/>
</dbReference>
<evidence type="ECO:0000313" key="3">
    <source>
        <dbReference type="EMBL" id="HIU53788.1"/>
    </source>
</evidence>
<dbReference type="Gene3D" id="3.20.20.140">
    <property type="entry name" value="Metal-dependent hydrolases"/>
    <property type="match status" value="1"/>
</dbReference>
<keyword evidence="2" id="KW-0479">Metal-binding</keyword>
<dbReference type="PROSITE" id="PS01091">
    <property type="entry name" value="TATD_3"/>
    <property type="match status" value="1"/>
</dbReference>
<feature type="binding site" evidence="2">
    <location>
        <position position="150"/>
    </location>
    <ligand>
        <name>a divalent metal cation</name>
        <dbReference type="ChEBI" id="CHEBI:60240"/>
        <label>2</label>
    </ligand>
</feature>
<protein>
    <submittedName>
        <fullName evidence="3">TatD family hydrolase</fullName>
    </submittedName>
</protein>
<proteinExistence type="predicted"/>
<feature type="binding site" evidence="2">
    <location>
        <position position="9"/>
    </location>
    <ligand>
        <name>a divalent metal cation</name>
        <dbReference type="ChEBI" id="CHEBI:60240"/>
        <label>1</label>
    </ligand>
</feature>
<dbReference type="GO" id="GO:0016788">
    <property type="term" value="F:hydrolase activity, acting on ester bonds"/>
    <property type="evidence" value="ECO:0007669"/>
    <property type="project" value="InterPro"/>
</dbReference>
<keyword evidence="1 3" id="KW-0378">Hydrolase</keyword>
<evidence type="ECO:0000256" key="2">
    <source>
        <dbReference type="PIRSR" id="PIRSR005902-1"/>
    </source>
</evidence>
<name>A0A9D1M4M7_9PROT</name>
<feature type="binding site" evidence="2">
    <location>
        <position position="128"/>
    </location>
    <ligand>
        <name>a divalent metal cation</name>
        <dbReference type="ChEBI" id="CHEBI:60240"/>
        <label>2</label>
    </ligand>
</feature>
<comment type="caution">
    <text evidence="3">The sequence shown here is derived from an EMBL/GenBank/DDBJ whole genome shotgun (WGS) entry which is preliminary data.</text>
</comment>
<dbReference type="InterPro" id="IPR001130">
    <property type="entry name" value="TatD-like"/>
</dbReference>
<dbReference type="PANTHER" id="PTHR47176">
    <property type="entry name" value="OSJNBA0020J04.13 PROTEIN"/>
    <property type="match status" value="1"/>
</dbReference>
<dbReference type="CDD" id="cd01310">
    <property type="entry name" value="TatD_DNAse"/>
    <property type="match status" value="1"/>
</dbReference>
<dbReference type="GO" id="GO:0046872">
    <property type="term" value="F:metal ion binding"/>
    <property type="evidence" value="ECO:0007669"/>
    <property type="project" value="UniProtKB-KW"/>
</dbReference>
<gene>
    <name evidence="3" type="ORF">IAD20_06875</name>
</gene>
<dbReference type="AlphaFoldDB" id="A0A9D1M4M7"/>
<dbReference type="InterPro" id="IPR032466">
    <property type="entry name" value="Metal_Hydrolase"/>
</dbReference>
<dbReference type="PIRSF" id="PIRSF005902">
    <property type="entry name" value="DNase_TatD"/>
    <property type="match status" value="1"/>
</dbReference>
<reference evidence="3" key="2">
    <citation type="journal article" date="2021" name="PeerJ">
        <title>Extensive microbial diversity within the chicken gut microbiome revealed by metagenomics and culture.</title>
        <authorList>
            <person name="Gilroy R."/>
            <person name="Ravi A."/>
            <person name="Getino M."/>
            <person name="Pursley I."/>
            <person name="Horton D.L."/>
            <person name="Alikhan N.F."/>
            <person name="Baker D."/>
            <person name="Gharbi K."/>
            <person name="Hall N."/>
            <person name="Watson M."/>
            <person name="Adriaenssens E.M."/>
            <person name="Foster-Nyarko E."/>
            <person name="Jarju S."/>
            <person name="Secka A."/>
            <person name="Antonio M."/>
            <person name="Oren A."/>
            <person name="Chaudhuri R.R."/>
            <person name="La Ragione R."/>
            <person name="Hildebrand F."/>
            <person name="Pallen M.J."/>
        </authorList>
    </citation>
    <scope>NUCLEOTIDE SEQUENCE</scope>
    <source>
        <strain evidence="3">ChiW3-316</strain>
    </source>
</reference>
<organism evidence="3 4">
    <name type="scientific">Candidatus Scatocola faecipullorum</name>
    <dbReference type="NCBI Taxonomy" id="2840917"/>
    <lineage>
        <taxon>Bacteria</taxon>
        <taxon>Pseudomonadati</taxon>
        <taxon>Pseudomonadota</taxon>
        <taxon>Alphaproteobacteria</taxon>
        <taxon>Rhodospirillales</taxon>
        <taxon>Rhodospirillaceae</taxon>
        <taxon>Rhodospirillaceae incertae sedis</taxon>
        <taxon>Candidatus Scatocola</taxon>
    </lineage>
</organism>
<dbReference type="Pfam" id="PF01026">
    <property type="entry name" value="TatD_DNase"/>
    <property type="match status" value="1"/>
</dbReference>
<dbReference type="Proteomes" id="UP000824107">
    <property type="component" value="Unassembled WGS sequence"/>
</dbReference>
<accession>A0A9D1M4M7</accession>